<dbReference type="InterPro" id="IPR012336">
    <property type="entry name" value="Thioredoxin-like_fold"/>
</dbReference>
<dbReference type="Pfam" id="PF13098">
    <property type="entry name" value="Thioredoxin_2"/>
    <property type="match status" value="1"/>
</dbReference>
<sequence>MISRAIFKPLAALSTAVLLSVGAWASSDLIFAKADFPAALGAMAAEGKPLVLYVAHSTCPYCKRLEREVMPAVVNTLAYQQAISLQKLVWDDTTPVRWRNDEMITPDDLVTRYRVIATPTILFLNAQGEEVAERIEGYRDADFYWYYFDQNIDNARQALQSGGQ</sequence>
<evidence type="ECO:0000256" key="1">
    <source>
        <dbReference type="SAM" id="SignalP"/>
    </source>
</evidence>
<dbReference type="Proteomes" id="UP000229757">
    <property type="component" value="Chromosome"/>
</dbReference>
<feature type="domain" description="Thioredoxin-like fold" evidence="2">
    <location>
        <begin position="45"/>
        <end position="142"/>
    </location>
</feature>
<evidence type="ECO:0000259" key="2">
    <source>
        <dbReference type="Pfam" id="PF13098"/>
    </source>
</evidence>
<dbReference type="RefSeq" id="WP_158524370.1">
    <property type="nucleotide sequence ID" value="NZ_CP011797.1"/>
</dbReference>
<dbReference type="EMBL" id="CP011797">
    <property type="protein sequence ID" value="ATX77456.1"/>
    <property type="molecule type" value="Genomic_DNA"/>
</dbReference>
<dbReference type="OrthoDB" id="7066560at2"/>
<dbReference type="AlphaFoldDB" id="A0A2K8KY68"/>
<protein>
    <submittedName>
        <fullName evidence="3">Thioredoxin domain protein</fullName>
    </submittedName>
</protein>
<accession>A0A2K8KY68</accession>
<keyword evidence="4" id="KW-1185">Reference proteome</keyword>
<dbReference type="Gene3D" id="3.40.30.10">
    <property type="entry name" value="Glutaredoxin"/>
    <property type="match status" value="1"/>
</dbReference>
<feature type="chain" id="PRO_5014927210" evidence="1">
    <location>
        <begin position="26"/>
        <end position="164"/>
    </location>
</feature>
<organism evidence="3 4">
    <name type="scientific">Reinekea forsetii</name>
    <dbReference type="NCBI Taxonomy" id="1336806"/>
    <lineage>
        <taxon>Bacteria</taxon>
        <taxon>Pseudomonadati</taxon>
        <taxon>Pseudomonadota</taxon>
        <taxon>Gammaproteobacteria</taxon>
        <taxon>Oceanospirillales</taxon>
        <taxon>Saccharospirillaceae</taxon>
        <taxon>Reinekea</taxon>
    </lineage>
</organism>
<evidence type="ECO:0000313" key="4">
    <source>
        <dbReference type="Proteomes" id="UP000229757"/>
    </source>
</evidence>
<keyword evidence="1" id="KW-0732">Signal</keyword>
<evidence type="ECO:0000313" key="3">
    <source>
        <dbReference type="EMBL" id="ATX77456.1"/>
    </source>
</evidence>
<dbReference type="SUPFAM" id="SSF52833">
    <property type="entry name" value="Thioredoxin-like"/>
    <property type="match status" value="1"/>
</dbReference>
<reference evidence="3 4" key="1">
    <citation type="journal article" date="2017" name="Environ. Microbiol.">
        <title>Genomic and physiological analyses of 'Reinekea forsetii' reveal a versatile opportunistic lifestyle during spring algae blooms.</title>
        <authorList>
            <person name="Avci B."/>
            <person name="Hahnke R.L."/>
            <person name="Chafee M."/>
            <person name="Fischer T."/>
            <person name="Gruber-Vodicka H."/>
            <person name="Tegetmeyer H.E."/>
            <person name="Harder J."/>
            <person name="Fuchs B.M."/>
            <person name="Amann R.I."/>
            <person name="Teeling H."/>
        </authorList>
    </citation>
    <scope>NUCLEOTIDE SEQUENCE [LARGE SCALE GENOMIC DNA]</scope>
    <source>
        <strain evidence="3 4">Hel1_31_D35</strain>
    </source>
</reference>
<dbReference type="KEGG" id="rfo:REIFOR_02325"/>
<proteinExistence type="predicted"/>
<dbReference type="InterPro" id="IPR036249">
    <property type="entry name" value="Thioredoxin-like_sf"/>
</dbReference>
<gene>
    <name evidence="3" type="ORF">REIFOR_02325</name>
</gene>
<name>A0A2K8KY68_9GAMM</name>
<feature type="signal peptide" evidence="1">
    <location>
        <begin position="1"/>
        <end position="25"/>
    </location>
</feature>